<gene>
    <name evidence="9" type="ORF">F7O84_16965</name>
</gene>
<dbReference type="Pfam" id="PF02687">
    <property type="entry name" value="FtsX"/>
    <property type="match status" value="2"/>
</dbReference>
<feature type="transmembrane region" description="Helical" evidence="7">
    <location>
        <begin position="339"/>
        <end position="356"/>
    </location>
</feature>
<dbReference type="AlphaFoldDB" id="A0A7V7QJB0"/>
<proteinExistence type="inferred from homology"/>
<dbReference type="GO" id="GO:0022857">
    <property type="term" value="F:transmembrane transporter activity"/>
    <property type="evidence" value="ECO:0007669"/>
    <property type="project" value="TreeGrafter"/>
</dbReference>
<comment type="caution">
    <text evidence="9">The sequence shown here is derived from an EMBL/GenBank/DDBJ whole genome shotgun (WGS) entry which is preliminary data.</text>
</comment>
<feature type="domain" description="ABC3 transporter permease C-terminal" evidence="8">
    <location>
        <begin position="248"/>
        <end position="365"/>
    </location>
</feature>
<comment type="subcellular location">
    <subcellularLocation>
        <location evidence="1">Cell membrane</location>
        <topology evidence="1">Multi-pass membrane protein</topology>
    </subcellularLocation>
</comment>
<evidence type="ECO:0000256" key="6">
    <source>
        <dbReference type="ARBA" id="ARBA00038076"/>
    </source>
</evidence>
<feature type="transmembrane region" description="Helical" evidence="7">
    <location>
        <begin position="243"/>
        <end position="265"/>
    </location>
</feature>
<comment type="similarity">
    <text evidence="6">Belongs to the ABC-4 integral membrane protein family.</text>
</comment>
<evidence type="ECO:0000256" key="1">
    <source>
        <dbReference type="ARBA" id="ARBA00004651"/>
    </source>
</evidence>
<organism evidence="9 10">
    <name type="scientific">Candidatus Galacturonatibacter soehngenii</name>
    <dbReference type="NCBI Taxonomy" id="2307010"/>
    <lineage>
        <taxon>Bacteria</taxon>
        <taxon>Bacillati</taxon>
        <taxon>Bacillota</taxon>
        <taxon>Clostridia</taxon>
        <taxon>Lachnospirales</taxon>
        <taxon>Lachnospiraceae</taxon>
        <taxon>Candidatus Galacturonatibacter</taxon>
    </lineage>
</organism>
<reference evidence="9 10" key="1">
    <citation type="submission" date="2019-09" db="EMBL/GenBank/DDBJ databases">
        <authorList>
            <person name="Valk L.C."/>
        </authorList>
    </citation>
    <scope>NUCLEOTIDE SEQUENCE [LARGE SCALE GENOMIC DNA]</scope>
    <source>
        <strain evidence="9">GalUA</strain>
    </source>
</reference>
<evidence type="ECO:0000313" key="10">
    <source>
        <dbReference type="Proteomes" id="UP000461768"/>
    </source>
</evidence>
<evidence type="ECO:0000259" key="8">
    <source>
        <dbReference type="Pfam" id="PF02687"/>
    </source>
</evidence>
<keyword evidence="5 7" id="KW-0472">Membrane</keyword>
<dbReference type="InterPro" id="IPR050250">
    <property type="entry name" value="Macrolide_Exporter_MacB"/>
</dbReference>
<feature type="transmembrane region" description="Helical" evidence="7">
    <location>
        <begin position="718"/>
        <end position="748"/>
    </location>
</feature>
<feature type="transmembrane region" description="Helical" evidence="7">
    <location>
        <begin position="812"/>
        <end position="833"/>
    </location>
</feature>
<keyword evidence="10" id="KW-1185">Reference proteome</keyword>
<evidence type="ECO:0000256" key="5">
    <source>
        <dbReference type="ARBA" id="ARBA00023136"/>
    </source>
</evidence>
<evidence type="ECO:0000313" key="9">
    <source>
        <dbReference type="EMBL" id="KAB1436111.1"/>
    </source>
</evidence>
<dbReference type="EMBL" id="WAGX01000007">
    <property type="protein sequence ID" value="KAB1436111.1"/>
    <property type="molecule type" value="Genomic_DNA"/>
</dbReference>
<dbReference type="GO" id="GO:0005886">
    <property type="term" value="C:plasma membrane"/>
    <property type="evidence" value="ECO:0007669"/>
    <property type="project" value="UniProtKB-SubCell"/>
</dbReference>
<dbReference type="InterPro" id="IPR003838">
    <property type="entry name" value="ABC3_permease_C"/>
</dbReference>
<feature type="transmembrane region" description="Helical" evidence="7">
    <location>
        <begin position="409"/>
        <end position="428"/>
    </location>
</feature>
<feature type="transmembrane region" description="Helical" evidence="7">
    <location>
        <begin position="297"/>
        <end position="319"/>
    </location>
</feature>
<keyword evidence="2" id="KW-1003">Cell membrane</keyword>
<evidence type="ECO:0000256" key="4">
    <source>
        <dbReference type="ARBA" id="ARBA00022989"/>
    </source>
</evidence>
<dbReference type="PANTHER" id="PTHR30572">
    <property type="entry name" value="MEMBRANE COMPONENT OF TRANSPORTER-RELATED"/>
    <property type="match status" value="1"/>
</dbReference>
<evidence type="ECO:0000256" key="7">
    <source>
        <dbReference type="SAM" id="Phobius"/>
    </source>
</evidence>
<dbReference type="Proteomes" id="UP000461768">
    <property type="component" value="Unassembled WGS sequence"/>
</dbReference>
<accession>A0A7V7QJB0</accession>
<dbReference type="OrthoDB" id="1694171at2"/>
<keyword evidence="4 7" id="KW-1133">Transmembrane helix</keyword>
<evidence type="ECO:0000256" key="2">
    <source>
        <dbReference type="ARBA" id="ARBA00022475"/>
    </source>
</evidence>
<sequence length="851" mass="95674">MLFTTLFTITGTILHSYQQATFRQVGGDFHGGFKYITKEILDTLSKDPLIKESGARLILGMPADVPFHKAHVEVSYMDEVCVKSSFCIPDVGSLPKEGTNEMACDTRVLKLLGIEPKIGQQITITYRLGLDTNSAKSVTDTFTLSGWWNYDAASYASHIIVPLSYANNTLASYEKIHEKDKTGSWTLNVYLKNAAHIEDDLNTILERNGYQSKDQSTNNYIGIGINWAYVGAQLSQNIDAGTFILILLLLLLIIFTGYLIIYNIFQISVSNDIRFYGLLKTIGTTGKQMKKLILQQALLLSTLGIPIGLLLGYLCGNILAPVIMSTLSYKNVFVTTNPLIFAGAILFSLVTVFISCKKPGKIASKVSPIEAVRYTERTNVKKTNRKNKEHLNLFQMAFANLSRNISKTVLVVISLSLAVVLLQLTVLFTNGFDMEKYLQKNVVSDFIVANASYFQTNADFFSQETALPEEVIKDLEEQGTFTDSGRIYGATSNIKEFTEKDWYYQLHGKYNDKDTVTQMLEGEDTKEGLVTDDAQLYGMEKYPLDQLTVVEGDLSALYDSSQNAIAAVYHTDDYNVLEPDSHWAKVGDQVTLRYVDTMEYYDPQTGEVVTDITNVDEASLALRPSTYRDITYTVAACVTMRHSMSYRYYGTDAFVLNAKVFQKDSNTSGIMTYLYDTTKETNAAMEAFLKDYTENIEPTLDYESKQSYMDEFKEFKNMFLLLGSVLSAIVGFVGILNFLNAILTSIMARQREFAMLQSIGMTGKQLNQMLVFEGLIYTAFVIGISLILSLIMGPMFRKVLESILWFFTYRFTLLPIIVVTPIFILLGIVLPLVSYRFSSNHTIVERLRKSE</sequence>
<reference evidence="9 10" key="2">
    <citation type="submission" date="2020-02" db="EMBL/GenBank/DDBJ databases">
        <title>Candidatus Galacturonibacter soehngenii shows hetero-acetogenic catabolism of galacturonic acid but lacks a canonical carbon monoxide dehydrogenase/acetyl-CoA synthase complex.</title>
        <authorList>
            <person name="Diender M."/>
            <person name="Stouten G.R."/>
            <person name="Petersen J.F."/>
            <person name="Nielsen P.H."/>
            <person name="Dueholm M.S."/>
            <person name="Pronk J.T."/>
            <person name="Van Loosdrecht M.C.M."/>
        </authorList>
    </citation>
    <scope>NUCLEOTIDE SEQUENCE [LARGE SCALE GENOMIC DNA]</scope>
    <source>
        <strain evidence="9">GalUA</strain>
    </source>
</reference>
<feature type="domain" description="ABC3 transporter permease C-terminal" evidence="8">
    <location>
        <begin position="725"/>
        <end position="841"/>
    </location>
</feature>
<protein>
    <submittedName>
        <fullName evidence="9">FtsX-like permease family protein</fullName>
    </submittedName>
</protein>
<evidence type="ECO:0000256" key="3">
    <source>
        <dbReference type="ARBA" id="ARBA00022692"/>
    </source>
</evidence>
<feature type="transmembrane region" description="Helical" evidence="7">
    <location>
        <begin position="769"/>
        <end position="792"/>
    </location>
</feature>
<name>A0A7V7QJB0_9FIRM</name>
<dbReference type="PANTHER" id="PTHR30572:SF4">
    <property type="entry name" value="ABC TRANSPORTER PERMEASE YTRF"/>
    <property type="match status" value="1"/>
</dbReference>
<keyword evidence="3 7" id="KW-0812">Transmembrane</keyword>